<feature type="compositionally biased region" description="Polar residues" evidence="9">
    <location>
        <begin position="476"/>
        <end position="492"/>
    </location>
</feature>
<feature type="region of interest" description="Disordered" evidence="9">
    <location>
        <begin position="453"/>
        <end position="524"/>
    </location>
</feature>
<feature type="compositionally biased region" description="Low complexity" evidence="9">
    <location>
        <begin position="565"/>
        <end position="578"/>
    </location>
</feature>
<evidence type="ECO:0000256" key="8">
    <source>
        <dbReference type="PROSITE-ProRule" id="PRU00042"/>
    </source>
</evidence>
<evidence type="ECO:0000259" key="10">
    <source>
        <dbReference type="PROSITE" id="PS50157"/>
    </source>
</evidence>
<dbReference type="Proteomes" id="UP001498398">
    <property type="component" value="Unassembled WGS sequence"/>
</dbReference>
<feature type="compositionally biased region" description="Low complexity" evidence="9">
    <location>
        <begin position="512"/>
        <end position="524"/>
    </location>
</feature>
<dbReference type="PROSITE" id="PS50157">
    <property type="entry name" value="ZINC_FINGER_C2H2_2"/>
    <property type="match status" value="1"/>
</dbReference>
<feature type="region of interest" description="Disordered" evidence="9">
    <location>
        <begin position="692"/>
        <end position="771"/>
    </location>
</feature>
<keyword evidence="12" id="KW-1185">Reference proteome</keyword>
<dbReference type="SMART" id="SM00355">
    <property type="entry name" value="ZnF_C2H2"/>
    <property type="match status" value="3"/>
</dbReference>
<reference evidence="11 12" key="1">
    <citation type="submission" date="2024-01" db="EMBL/GenBank/DDBJ databases">
        <title>A draft genome for the cacao thread blight pathogen Marasmiellus scandens.</title>
        <authorList>
            <person name="Baruah I.K."/>
            <person name="Leung J."/>
            <person name="Bukari Y."/>
            <person name="Amoako-Attah I."/>
            <person name="Meinhardt L.W."/>
            <person name="Bailey B.A."/>
            <person name="Cohen S.P."/>
        </authorList>
    </citation>
    <scope>NUCLEOTIDE SEQUENCE [LARGE SCALE GENOMIC DNA]</scope>
    <source>
        <strain evidence="11 12">GH-19</strain>
    </source>
</reference>
<feature type="compositionally biased region" description="Polar residues" evidence="9">
    <location>
        <begin position="303"/>
        <end position="358"/>
    </location>
</feature>
<sequence>MANGDPIEKFMRNMAKLNNQQRMLDAMMKGHLDELQMELEDQVQAGQIASERLAQLRTNQNVQSVVPFIPRQLPAPQEDIPITATLREVPFDTTVTSSTNQTARNYALPQFNNIQPTTVGVIPYNQSNTYQPYMYGNTPVALNVHSSSGGNTYQLASGSAASRPHQFSGNSSSVQHSSLRNQSYSIPQSHSSATVAAAAPISMSIQQSHLARSSASAANVSHTQYRPPSNLRPSSVDTNDSSGMVTAAAPISMSIQQSHPARSSASAANVSHTQYRPPSNPRPSSVDTNDSSGTVTAAAPISMSIQQSHPARSSASAANVSHTQYRPPSNPRPSSVDTNAGASNTSDNHSSTFNVAHNSSISLPSASTSRPSSVHSFGDTSTRSYLDNSQARMLQQYFIWARELAKNSPPGSHVPFGKNGIFIQKGNTNDITFVASSTDGWRTMTNRELLQRMTEPSKPISQPTSQSTSQPRDARPQSSVTSLPLQTSTSQLPDHIQHLSAPVRKSTPPPTSQTLPSIQPQQPIPVHHTSVRREQVSTLQPSSGAQPNHAVALEMVQSTTSSARSTPVSVKSSGTSSSLTPRDANKKSLAADILRAFGKRPRTDDAALALVSERESKRQALDRVMSVPPVHSELQGSEASSIMQSSESETKPLAIPNTVHYSRAINYSSPLPPSRLMMIAEPSPFGNTITQTQAAASTNQPTLDISSPVRSHDNLANPTTPSSSSMPPAGNDPLFLPSPPSSPAIKVDIGSRDSEEEVVDLTVDEPPESEAEDIPKLMAESAGKIRFDRSRVWVEVPPAPEYIKRWKAQQKRKRFDQVESDDGVEIIELEIPSNRLKSEERSEAADVHSVPSYFGTNLEELAVANQSITRIREMPCHWGNCDVVLNTAAKLDNHIKTHCQTNKKMGFKCQWRQCGRYFPSSQRFLHHLRSHALSSLWCPYQGCEETFRSTRELLRHKVKSHANGTLKSSAEPFVPNPVQLPDAPSRVPSYMMVSKPVIPHEISKERHDLLSVWVLKNMMPPANVVVGLKLIGAKRGSDPPVATNQYDFVLSRQSRSCMPSRPAKVRDLGDLNSEMISSWANSGATLWKVPP</sequence>
<evidence type="ECO:0000313" key="12">
    <source>
        <dbReference type="Proteomes" id="UP001498398"/>
    </source>
</evidence>
<comment type="caution">
    <text evidence="11">The sequence shown here is derived from an EMBL/GenBank/DDBJ whole genome shotgun (WGS) entry which is preliminary data.</text>
</comment>
<dbReference type="InterPro" id="IPR013087">
    <property type="entry name" value="Znf_C2H2_type"/>
</dbReference>
<keyword evidence="4" id="KW-0862">Zinc</keyword>
<keyword evidence="7" id="KW-0539">Nucleus</keyword>
<feature type="compositionally biased region" description="Low complexity" evidence="9">
    <location>
        <begin position="718"/>
        <end position="728"/>
    </location>
</feature>
<accession>A0ABR1K1Q7</accession>
<feature type="compositionally biased region" description="Polar residues" evidence="9">
    <location>
        <begin position="213"/>
        <end position="244"/>
    </location>
</feature>
<keyword evidence="2" id="KW-0479">Metal-binding</keyword>
<evidence type="ECO:0000256" key="9">
    <source>
        <dbReference type="SAM" id="MobiDB-lite"/>
    </source>
</evidence>
<dbReference type="EMBL" id="JBANRG010000002">
    <property type="protein sequence ID" value="KAK7470256.1"/>
    <property type="molecule type" value="Genomic_DNA"/>
</dbReference>
<feature type="compositionally biased region" description="Low complexity" evidence="9">
    <location>
        <begin position="359"/>
        <end position="376"/>
    </location>
</feature>
<evidence type="ECO:0000256" key="1">
    <source>
        <dbReference type="ARBA" id="ARBA00004123"/>
    </source>
</evidence>
<gene>
    <name evidence="11" type="ORF">VKT23_001690</name>
</gene>
<feature type="compositionally biased region" description="Acidic residues" evidence="9">
    <location>
        <begin position="754"/>
        <end position="771"/>
    </location>
</feature>
<protein>
    <recommendedName>
        <fullName evidence="10">C2H2-type domain-containing protein</fullName>
    </recommendedName>
</protein>
<proteinExistence type="predicted"/>
<name>A0ABR1K1Q7_9AGAR</name>
<organism evidence="11 12">
    <name type="scientific">Marasmiellus scandens</name>
    <dbReference type="NCBI Taxonomy" id="2682957"/>
    <lineage>
        <taxon>Eukaryota</taxon>
        <taxon>Fungi</taxon>
        <taxon>Dikarya</taxon>
        <taxon>Basidiomycota</taxon>
        <taxon>Agaricomycotina</taxon>
        <taxon>Agaricomycetes</taxon>
        <taxon>Agaricomycetidae</taxon>
        <taxon>Agaricales</taxon>
        <taxon>Marasmiineae</taxon>
        <taxon>Omphalotaceae</taxon>
        <taxon>Marasmiellus</taxon>
    </lineage>
</organism>
<dbReference type="PROSITE" id="PS00028">
    <property type="entry name" value="ZINC_FINGER_C2H2_1"/>
    <property type="match status" value="2"/>
</dbReference>
<dbReference type="PANTHER" id="PTHR46179">
    <property type="entry name" value="ZINC FINGER PROTEIN"/>
    <property type="match status" value="1"/>
</dbReference>
<feature type="compositionally biased region" description="Polar residues" evidence="9">
    <location>
        <begin position="253"/>
        <end position="295"/>
    </location>
</feature>
<dbReference type="InterPro" id="IPR051061">
    <property type="entry name" value="Zinc_finger_trans_reg"/>
</dbReference>
<feature type="domain" description="C2H2-type" evidence="10">
    <location>
        <begin position="907"/>
        <end position="932"/>
    </location>
</feature>
<evidence type="ECO:0000256" key="5">
    <source>
        <dbReference type="ARBA" id="ARBA00023015"/>
    </source>
</evidence>
<evidence type="ECO:0000313" key="11">
    <source>
        <dbReference type="EMBL" id="KAK7470256.1"/>
    </source>
</evidence>
<evidence type="ECO:0000256" key="2">
    <source>
        <dbReference type="ARBA" id="ARBA00022723"/>
    </source>
</evidence>
<evidence type="ECO:0000256" key="6">
    <source>
        <dbReference type="ARBA" id="ARBA00023163"/>
    </source>
</evidence>
<keyword evidence="5" id="KW-0805">Transcription regulation</keyword>
<dbReference type="PANTHER" id="PTHR46179:SF13">
    <property type="entry name" value="C2H2-TYPE DOMAIN-CONTAINING PROTEIN"/>
    <property type="match status" value="1"/>
</dbReference>
<feature type="region of interest" description="Disordered" evidence="9">
    <location>
        <begin position="213"/>
        <end position="383"/>
    </location>
</feature>
<comment type="subcellular location">
    <subcellularLocation>
        <location evidence="1">Nucleus</location>
    </subcellularLocation>
</comment>
<feature type="region of interest" description="Disordered" evidence="9">
    <location>
        <begin position="154"/>
        <end position="186"/>
    </location>
</feature>
<feature type="region of interest" description="Disordered" evidence="9">
    <location>
        <begin position="556"/>
        <end position="584"/>
    </location>
</feature>
<evidence type="ECO:0000256" key="7">
    <source>
        <dbReference type="ARBA" id="ARBA00023242"/>
    </source>
</evidence>
<evidence type="ECO:0000256" key="4">
    <source>
        <dbReference type="ARBA" id="ARBA00022833"/>
    </source>
</evidence>
<keyword evidence="6" id="KW-0804">Transcription</keyword>
<feature type="compositionally biased region" description="Polar residues" evidence="9">
    <location>
        <begin position="692"/>
        <end position="717"/>
    </location>
</feature>
<feature type="compositionally biased region" description="Low complexity" evidence="9">
    <location>
        <begin position="456"/>
        <end position="471"/>
    </location>
</feature>
<keyword evidence="3 8" id="KW-0863">Zinc-finger</keyword>
<evidence type="ECO:0000256" key="3">
    <source>
        <dbReference type="ARBA" id="ARBA00022771"/>
    </source>
</evidence>
<dbReference type="Gene3D" id="3.30.160.60">
    <property type="entry name" value="Classic Zinc Finger"/>
    <property type="match status" value="1"/>
</dbReference>